<accession>A0AAN0VJ75</accession>
<keyword evidence="2" id="KW-1185">Reference proteome</keyword>
<dbReference type="KEGG" id="ptp:RCA23_c24600"/>
<evidence type="ECO:0000313" key="2">
    <source>
        <dbReference type="Proteomes" id="UP000028680"/>
    </source>
</evidence>
<sequence>MMFAYSEDGQHFLGFRTNAVGKMQIVYDYEGKMHRIYDVETPNVKTKVISTAITNAVKHRMVVPTLFATLSSQNISLKELV</sequence>
<protein>
    <submittedName>
        <fullName evidence="1">Uncharacterized protein</fullName>
    </submittedName>
</protein>
<gene>
    <name evidence="1" type="ORF">RCA23_c24600</name>
</gene>
<proteinExistence type="predicted"/>
<dbReference type="RefSeq" id="WP_044050599.1">
    <property type="nucleotide sequence ID" value="NZ_CP003984.1"/>
</dbReference>
<dbReference type="EMBL" id="CP003984">
    <property type="protein sequence ID" value="AII87982.1"/>
    <property type="molecule type" value="Genomic_DNA"/>
</dbReference>
<dbReference type="Proteomes" id="UP000028680">
    <property type="component" value="Chromosome"/>
</dbReference>
<name>A0AAN0VJ75_9RHOB</name>
<organism evidence="1 2">
    <name type="scientific">Planktomarina temperata RCA23</name>
    <dbReference type="NCBI Taxonomy" id="666509"/>
    <lineage>
        <taxon>Bacteria</taxon>
        <taxon>Pseudomonadati</taxon>
        <taxon>Pseudomonadota</taxon>
        <taxon>Alphaproteobacteria</taxon>
        <taxon>Rhodobacterales</taxon>
        <taxon>Paracoccaceae</taxon>
        <taxon>Planktomarina</taxon>
    </lineage>
</organism>
<reference evidence="1 2" key="1">
    <citation type="journal article" date="2014" name="ISME J.">
        <title>Adaptation of an abundant Roseobacter RCA organism to pelagic systems revealed by genomic and transcriptomic analyses.</title>
        <authorList>
            <person name="Voget S."/>
            <person name="Wemheuer B."/>
            <person name="Brinkhoff T."/>
            <person name="Vollmers J."/>
            <person name="Dietrich S."/>
            <person name="Giebel H.A."/>
            <person name="Beardsley C."/>
            <person name="Sardemann C."/>
            <person name="Bakenhus I."/>
            <person name="Billerbeck S."/>
            <person name="Daniel R."/>
            <person name="Simon M."/>
        </authorList>
    </citation>
    <scope>NUCLEOTIDE SEQUENCE [LARGE SCALE GENOMIC DNA]</scope>
    <source>
        <strain evidence="1 2">RCA23</strain>
    </source>
</reference>
<dbReference type="AlphaFoldDB" id="A0AAN0VJ75"/>
<evidence type="ECO:0000313" key="1">
    <source>
        <dbReference type="EMBL" id="AII87982.1"/>
    </source>
</evidence>